<organism evidence="1">
    <name type="scientific">viral metagenome</name>
    <dbReference type="NCBI Taxonomy" id="1070528"/>
    <lineage>
        <taxon>unclassified sequences</taxon>
        <taxon>metagenomes</taxon>
        <taxon>organismal metagenomes</taxon>
    </lineage>
</organism>
<sequence length="45" mass="5619">MQNHNFINQEVFKSQPAQLFYETRCNLQKSLFHFFRTIMVWDFSF</sequence>
<protein>
    <submittedName>
        <fullName evidence="1">Uncharacterized protein</fullName>
    </submittedName>
</protein>
<proteinExistence type="predicted"/>
<accession>A0A6C0I5A1</accession>
<dbReference type="AlphaFoldDB" id="A0A6C0I5A1"/>
<evidence type="ECO:0000313" key="1">
    <source>
        <dbReference type="EMBL" id="QHT87760.1"/>
    </source>
</evidence>
<reference evidence="1" key="1">
    <citation type="journal article" date="2020" name="Nature">
        <title>Giant virus diversity and host interactions through global metagenomics.</title>
        <authorList>
            <person name="Schulz F."/>
            <person name="Roux S."/>
            <person name="Paez-Espino D."/>
            <person name="Jungbluth S."/>
            <person name="Walsh D.A."/>
            <person name="Denef V.J."/>
            <person name="McMahon K.D."/>
            <person name="Konstantinidis K.T."/>
            <person name="Eloe-Fadrosh E.A."/>
            <person name="Kyrpides N.C."/>
            <person name="Woyke T."/>
        </authorList>
    </citation>
    <scope>NUCLEOTIDE SEQUENCE</scope>
    <source>
        <strain evidence="1">GVMAG-M-3300023184-191</strain>
    </source>
</reference>
<name>A0A6C0I5A1_9ZZZZ</name>
<dbReference type="EMBL" id="MN740101">
    <property type="protein sequence ID" value="QHT87760.1"/>
    <property type="molecule type" value="Genomic_DNA"/>
</dbReference>